<comment type="caution">
    <text evidence="4">The sequence shown here is derived from an EMBL/GenBank/DDBJ whole genome shotgun (WGS) entry which is preliminary data.</text>
</comment>
<dbReference type="NCBIfam" id="NF011927">
    <property type="entry name" value="PRK15398.1"/>
    <property type="match status" value="1"/>
</dbReference>
<keyword evidence="1" id="KW-0560">Oxidoreductase</keyword>
<dbReference type="PIRSF" id="PIRSF036410">
    <property type="entry name" value="EutE_PduP"/>
    <property type="match status" value="1"/>
</dbReference>
<organism evidence="4 5">
    <name type="scientific">Alteribacter lacisalsi</name>
    <dbReference type="NCBI Taxonomy" id="2045244"/>
    <lineage>
        <taxon>Bacteria</taxon>
        <taxon>Bacillati</taxon>
        <taxon>Bacillota</taxon>
        <taxon>Bacilli</taxon>
        <taxon>Bacillales</taxon>
        <taxon>Bacillaceae</taxon>
        <taxon>Alteribacter</taxon>
    </lineage>
</organism>
<gene>
    <name evidence="4" type="ORF">CR205_12290</name>
</gene>
<dbReference type="CDD" id="cd07121">
    <property type="entry name" value="ALDH_EutE"/>
    <property type="match status" value="1"/>
</dbReference>
<dbReference type="Gene3D" id="3.40.605.10">
    <property type="entry name" value="Aldehyde Dehydrogenase, Chain A, domain 1"/>
    <property type="match status" value="1"/>
</dbReference>
<dbReference type="EMBL" id="PDOF01000002">
    <property type="protein sequence ID" value="PYZ96493.1"/>
    <property type="molecule type" value="Genomic_DNA"/>
</dbReference>
<dbReference type="SUPFAM" id="SSF53720">
    <property type="entry name" value="ALDH-like"/>
    <property type="match status" value="1"/>
</dbReference>
<dbReference type="InterPro" id="IPR015590">
    <property type="entry name" value="Aldehyde_DH_dom"/>
</dbReference>
<dbReference type="RefSeq" id="WP_110520235.1">
    <property type="nucleotide sequence ID" value="NZ_PDOF01000002.1"/>
</dbReference>
<evidence type="ECO:0000256" key="2">
    <source>
        <dbReference type="ARBA" id="ARBA00023027"/>
    </source>
</evidence>
<evidence type="ECO:0000256" key="1">
    <source>
        <dbReference type="ARBA" id="ARBA00023002"/>
    </source>
</evidence>
<dbReference type="Pfam" id="PF00171">
    <property type="entry name" value="Aldedh"/>
    <property type="match status" value="1"/>
</dbReference>
<proteinExistence type="predicted"/>
<dbReference type="Gene3D" id="3.40.309.10">
    <property type="entry name" value="Aldehyde Dehydrogenase, Chain A, domain 2"/>
    <property type="match status" value="1"/>
</dbReference>
<keyword evidence="5" id="KW-1185">Reference proteome</keyword>
<name>A0A2W0H3T1_9BACI</name>
<dbReference type="AlphaFoldDB" id="A0A2W0H3T1"/>
<dbReference type="GO" id="GO:0008774">
    <property type="term" value="F:acetaldehyde dehydrogenase (acetylating) activity"/>
    <property type="evidence" value="ECO:0007669"/>
    <property type="project" value="InterPro"/>
</dbReference>
<accession>A0A2W0H3T1</accession>
<dbReference type="InterPro" id="IPR016161">
    <property type="entry name" value="Ald_DH/histidinol_DH"/>
</dbReference>
<keyword evidence="2" id="KW-0520">NAD</keyword>
<sequence>MSISEKDIQKLVEQVVSKVTAGEPGEASKESCGCGCGGNADASGQCITLEKGVFATVDEAVAAAQKAEIEFSTTSLKTRKKMIENMRAVSRKHARELAELAVEETGLGRVEDKVAKNLLAADKTPGTEDLTSTTYTGDDGLTLVEYAPLGVVGSITPTTNPGATIINNSLSLVAAGNTVVYNPHPSAKRVSLRAMQLLNEAIVEAGGPANVLTSVSEPSIDTSGEVMNHTGIRALVVTGGGAVVKAAMSTGKKVIAAGPGNPPVVVDETAILEKAARDIVTGASFDNNVLCTAEKEVFVVDRVAHKLKTEMTKNGAFELKGFQLDKVLKTVMVEKDGHRFPNKDFVGKDAAVILEAAGIKADPSVRLLICETGADHPLVTTEMLMPIVPIVKVRDVDTAIAEAVKAEKGNRHTAVMHSQNVTNLTKMAQRIQATIFVKNGPSVSGLGYNSEGFTTLTIAGPTGEGLTSPKTFTRQRRCVLVDGLRII</sequence>
<dbReference type="OrthoDB" id="9804734at2"/>
<feature type="domain" description="Aldehyde dehydrogenase" evidence="3">
    <location>
        <begin position="54"/>
        <end position="443"/>
    </location>
</feature>
<evidence type="ECO:0000313" key="4">
    <source>
        <dbReference type="EMBL" id="PYZ96493.1"/>
    </source>
</evidence>
<dbReference type="InterPro" id="IPR016163">
    <property type="entry name" value="Ald_DH_C"/>
</dbReference>
<reference evidence="4 5" key="1">
    <citation type="submission" date="2017-10" db="EMBL/GenBank/DDBJ databases">
        <title>Bacillus sp. nov., a halophilic bacterium isolated from a Yangshapao Lake.</title>
        <authorList>
            <person name="Wang H."/>
        </authorList>
    </citation>
    <scope>NUCLEOTIDE SEQUENCE [LARGE SCALE GENOMIC DNA]</scope>
    <source>
        <strain evidence="4 5">YSP-3</strain>
    </source>
</reference>
<dbReference type="Proteomes" id="UP000248066">
    <property type="component" value="Unassembled WGS sequence"/>
</dbReference>
<evidence type="ECO:0000259" key="3">
    <source>
        <dbReference type="Pfam" id="PF00171"/>
    </source>
</evidence>
<dbReference type="PANTHER" id="PTHR11699">
    <property type="entry name" value="ALDEHYDE DEHYDROGENASE-RELATED"/>
    <property type="match status" value="1"/>
</dbReference>
<evidence type="ECO:0000313" key="5">
    <source>
        <dbReference type="Proteomes" id="UP000248066"/>
    </source>
</evidence>
<protein>
    <submittedName>
        <fullName evidence="4">Aldehyde dehydrogenase EutE</fullName>
    </submittedName>
</protein>
<dbReference type="InterPro" id="IPR012408">
    <property type="entry name" value="Acetald_propionald_DH-rel"/>
</dbReference>
<dbReference type="InterPro" id="IPR016162">
    <property type="entry name" value="Ald_DH_N"/>
</dbReference>